<feature type="site" description="Positions MEP for the nucleophilic attack" evidence="11">
    <location>
        <position position="229"/>
    </location>
</feature>
<evidence type="ECO:0000256" key="7">
    <source>
        <dbReference type="ARBA" id="ARBA00022723"/>
    </source>
</evidence>
<keyword evidence="6 11" id="KW-0548">Nucleotidyltransferase</keyword>
<dbReference type="HAMAP" id="MF_00107">
    <property type="entry name" value="IspF"/>
    <property type="match status" value="1"/>
</dbReference>
<comment type="catalytic activity">
    <reaction evidence="1 11 12">
        <text>4-CDP-2-C-methyl-D-erythritol 2-phosphate = 2-C-methyl-D-erythritol 2,4-cyclic diphosphate + CMP</text>
        <dbReference type="Rhea" id="RHEA:23864"/>
        <dbReference type="ChEBI" id="CHEBI:57919"/>
        <dbReference type="ChEBI" id="CHEBI:58483"/>
        <dbReference type="ChEBI" id="CHEBI:60377"/>
        <dbReference type="EC" id="4.6.1.12"/>
    </reaction>
</comment>
<comment type="catalytic activity">
    <reaction evidence="11">
        <text>2-C-methyl-D-erythritol 4-phosphate + CTP + H(+) = 4-CDP-2-C-methyl-D-erythritol + diphosphate</text>
        <dbReference type="Rhea" id="RHEA:13429"/>
        <dbReference type="ChEBI" id="CHEBI:15378"/>
        <dbReference type="ChEBI" id="CHEBI:33019"/>
        <dbReference type="ChEBI" id="CHEBI:37563"/>
        <dbReference type="ChEBI" id="CHEBI:57823"/>
        <dbReference type="ChEBI" id="CHEBI:58262"/>
        <dbReference type="EC" id="2.7.7.60"/>
    </reaction>
</comment>
<keyword evidence="5 11" id="KW-0808">Transferase</keyword>
<dbReference type="InterPro" id="IPR003526">
    <property type="entry name" value="MECDP_synthase"/>
</dbReference>
<evidence type="ECO:0000256" key="11">
    <source>
        <dbReference type="HAMAP-Rule" id="MF_01520"/>
    </source>
</evidence>
<feature type="binding site" evidence="11">
    <location>
        <position position="252"/>
    </location>
    <ligand>
        <name>a divalent metal cation</name>
        <dbReference type="ChEBI" id="CHEBI:60240"/>
    </ligand>
</feature>
<dbReference type="InterPro" id="IPR029044">
    <property type="entry name" value="Nucleotide-diphossugar_trans"/>
</dbReference>
<dbReference type="InterPro" id="IPR034683">
    <property type="entry name" value="IspD/TarI"/>
</dbReference>
<evidence type="ECO:0000256" key="4">
    <source>
        <dbReference type="ARBA" id="ARBA00008480"/>
    </source>
</evidence>
<feature type="binding site" evidence="11">
    <location>
        <position position="284"/>
    </location>
    <ligand>
        <name>a divalent metal cation</name>
        <dbReference type="ChEBI" id="CHEBI:60240"/>
    </ligand>
</feature>
<comment type="similarity">
    <text evidence="4 12">Belongs to the IspF family.</text>
</comment>
<feature type="region of interest" description="2-C-methyl-D-erythritol 2,4-cyclodiphosphate synthase" evidence="11">
    <location>
        <begin position="244"/>
        <end position="399"/>
    </location>
</feature>
<feature type="binding site" evidence="11">
    <location>
        <position position="250"/>
    </location>
    <ligand>
        <name>a divalent metal cation</name>
        <dbReference type="ChEBI" id="CHEBI:60240"/>
    </ligand>
</feature>
<feature type="site" description="Transition state stabilizer" evidence="11">
    <location>
        <position position="30"/>
    </location>
</feature>
<keyword evidence="9 11" id="KW-0456">Lyase</keyword>
<evidence type="ECO:0000256" key="5">
    <source>
        <dbReference type="ARBA" id="ARBA00022679"/>
    </source>
</evidence>
<dbReference type="SUPFAM" id="SSF53448">
    <property type="entry name" value="Nucleotide-diphospho-sugar transferases"/>
    <property type="match status" value="1"/>
</dbReference>
<comment type="function">
    <text evidence="11">Bifunctional enzyme that catalyzes the formation of 4-diphosphocytidyl-2-C-methyl-D-erythritol from CTP and 2-C-methyl-D-erythritol 4-phosphate (MEP) (IspD), and catalyzes the conversion of 4-diphosphocytidyl-2-C-methyl-D-erythritol 2-phosphate (CDP-ME2P) to 2-C-methyl-D-erythritol 2,4-cyclodiphosphate (ME-CPP) with a corresponding release of cytidine 5-monophosphate (CMP) (IspF).</text>
</comment>
<dbReference type="AlphaFoldDB" id="A0A916X5K9"/>
<reference evidence="14" key="1">
    <citation type="journal article" date="2014" name="Int. J. Syst. Evol. Microbiol.">
        <title>Complete genome sequence of Corynebacterium casei LMG S-19264T (=DSM 44701T), isolated from a smear-ripened cheese.</title>
        <authorList>
            <consortium name="US DOE Joint Genome Institute (JGI-PGF)"/>
            <person name="Walter F."/>
            <person name="Albersmeier A."/>
            <person name="Kalinowski J."/>
            <person name="Ruckert C."/>
        </authorList>
    </citation>
    <scope>NUCLEOTIDE SEQUENCE</scope>
    <source>
        <strain evidence="14">CGMCC 1.15095</strain>
    </source>
</reference>
<dbReference type="EMBL" id="BMHK01000008">
    <property type="protein sequence ID" value="GGB98424.1"/>
    <property type="molecule type" value="Genomic_DNA"/>
</dbReference>
<dbReference type="CDD" id="cd00554">
    <property type="entry name" value="MECDP_synthase"/>
    <property type="match status" value="1"/>
</dbReference>
<dbReference type="FunFam" id="3.30.1330.50:FF:000001">
    <property type="entry name" value="2-C-methyl-D-erythritol 2,4-cyclodiphosphate synthase"/>
    <property type="match status" value="1"/>
</dbReference>
<feature type="domain" description="2-C-methyl-D-erythritol 2,4-cyclodiphosphate synthase" evidence="13">
    <location>
        <begin position="243"/>
        <end position="396"/>
    </location>
</feature>
<evidence type="ECO:0000313" key="14">
    <source>
        <dbReference type="EMBL" id="GGB98424.1"/>
    </source>
</evidence>
<feature type="binding site" evidence="11">
    <location>
        <begin position="298"/>
        <end position="300"/>
    </location>
    <ligand>
        <name>4-CDP-2-C-methyl-D-erythritol 2-phosphate</name>
        <dbReference type="ChEBI" id="CHEBI:57919"/>
    </ligand>
</feature>
<dbReference type="HAMAP" id="MF_01520">
    <property type="entry name" value="IspDF"/>
    <property type="match status" value="1"/>
</dbReference>
<comment type="caution">
    <text evidence="14">The sequence shown here is derived from an EMBL/GenBank/DDBJ whole genome shotgun (WGS) entry which is preliminary data.</text>
</comment>
<dbReference type="PROSITE" id="PS01350">
    <property type="entry name" value="ISPF"/>
    <property type="match status" value="1"/>
</dbReference>
<dbReference type="InterPro" id="IPR036571">
    <property type="entry name" value="MECDP_synthase_sf"/>
</dbReference>
<keyword evidence="15" id="KW-1185">Reference proteome</keyword>
<comment type="pathway">
    <text evidence="3 11">Isoprenoid biosynthesis; isopentenyl diphosphate biosynthesis via DXP pathway; isopentenyl diphosphate from 1-deoxy-D-xylulose 5-phosphate: step 4/6.</text>
</comment>
<feature type="binding site" evidence="11">
    <location>
        <begin position="250"/>
        <end position="252"/>
    </location>
    <ligand>
        <name>4-CDP-2-C-methyl-D-erythritol 2-phosphate</name>
        <dbReference type="ChEBI" id="CHEBI:57919"/>
    </ligand>
</feature>
<evidence type="ECO:0000313" key="15">
    <source>
        <dbReference type="Proteomes" id="UP000608154"/>
    </source>
</evidence>
<proteinExistence type="inferred from homology"/>
<gene>
    <name evidence="11 14" type="primary">ispDF</name>
    <name evidence="14" type="ORF">GCM10011494_16140</name>
</gene>
<dbReference type="GO" id="GO:0008685">
    <property type="term" value="F:2-C-methyl-D-erythritol 2,4-cyclodiphosphate synthase activity"/>
    <property type="evidence" value="ECO:0007669"/>
    <property type="project" value="UniProtKB-UniRule"/>
</dbReference>
<reference evidence="14" key="2">
    <citation type="submission" date="2020-09" db="EMBL/GenBank/DDBJ databases">
        <authorList>
            <person name="Sun Q."/>
            <person name="Zhou Y."/>
        </authorList>
    </citation>
    <scope>NUCLEOTIDE SEQUENCE</scope>
    <source>
        <strain evidence="14">CGMCC 1.15095</strain>
    </source>
</reference>
<organism evidence="14 15">
    <name type="scientific">Novosphingobium endophyticum</name>
    <dbReference type="NCBI Taxonomy" id="1955250"/>
    <lineage>
        <taxon>Bacteria</taxon>
        <taxon>Pseudomonadati</taxon>
        <taxon>Pseudomonadota</taxon>
        <taxon>Alphaproteobacteria</taxon>
        <taxon>Sphingomonadales</taxon>
        <taxon>Sphingomonadaceae</taxon>
        <taxon>Novosphingobium</taxon>
    </lineage>
</organism>
<evidence type="ECO:0000256" key="1">
    <source>
        <dbReference type="ARBA" id="ARBA00000200"/>
    </source>
</evidence>
<feature type="binding site" evidence="11">
    <location>
        <position position="384"/>
    </location>
    <ligand>
        <name>4-CDP-2-C-methyl-D-erythritol 2-phosphate</name>
        <dbReference type="ChEBI" id="CHEBI:57919"/>
    </ligand>
</feature>
<dbReference type="PROSITE" id="PS01295">
    <property type="entry name" value="ISPD"/>
    <property type="match status" value="1"/>
</dbReference>
<dbReference type="Pfam" id="PF01128">
    <property type="entry name" value="IspD"/>
    <property type="match status" value="1"/>
</dbReference>
<feature type="site" description="Positions MEP for the nucleophilic attack" evidence="11">
    <location>
        <position position="174"/>
    </location>
</feature>
<accession>A0A916X5K9</accession>
<dbReference type="InterPro" id="IPR018294">
    <property type="entry name" value="ISPD_synthase_CS"/>
</dbReference>
<dbReference type="PANTHER" id="PTHR43181:SF1">
    <property type="entry name" value="2-C-METHYL-D-ERYTHRITOL 2,4-CYCLODIPHOSPHATE SYNTHASE, CHLOROPLASTIC"/>
    <property type="match status" value="1"/>
</dbReference>
<dbReference type="GO" id="GO:0050518">
    <property type="term" value="F:2-C-methyl-D-erythritol 4-phosphate cytidylyltransferase activity"/>
    <property type="evidence" value="ECO:0007669"/>
    <property type="project" value="UniProtKB-UniRule"/>
</dbReference>
<dbReference type="CDD" id="cd02516">
    <property type="entry name" value="CDP-ME_synthetase"/>
    <property type="match status" value="1"/>
</dbReference>
<feature type="binding site" evidence="11">
    <location>
        <position position="381"/>
    </location>
    <ligand>
        <name>4-CDP-2-C-methyl-D-erythritol 2-phosphate</name>
        <dbReference type="ChEBI" id="CHEBI:57919"/>
    </ligand>
</feature>
<evidence type="ECO:0000256" key="3">
    <source>
        <dbReference type="ARBA" id="ARBA00004709"/>
    </source>
</evidence>
<comment type="caution">
    <text evidence="11">Lacks conserved residue(s) required for the propagation of feature annotation.</text>
</comment>
<keyword evidence="7 11" id="KW-0479">Metal-binding</keyword>
<feature type="site" description="Transition state stabilizer" evidence="11">
    <location>
        <position position="375"/>
    </location>
</feature>
<name>A0A916X5K9_9SPHN</name>
<keyword evidence="8 11" id="KW-0414">Isoprene biosynthesis</keyword>
<dbReference type="Pfam" id="PF02542">
    <property type="entry name" value="YgbB"/>
    <property type="match status" value="1"/>
</dbReference>
<dbReference type="InterPro" id="IPR020555">
    <property type="entry name" value="MECDP_synthase_CS"/>
</dbReference>
<dbReference type="EC" id="4.6.1.12" evidence="11"/>
<evidence type="ECO:0000256" key="9">
    <source>
        <dbReference type="ARBA" id="ARBA00023239"/>
    </source>
</evidence>
<dbReference type="GO" id="GO:0016114">
    <property type="term" value="P:terpenoid biosynthetic process"/>
    <property type="evidence" value="ECO:0007669"/>
    <property type="project" value="InterPro"/>
</dbReference>
<feature type="binding site" evidence="11">
    <location>
        <begin position="374"/>
        <end position="377"/>
    </location>
    <ligand>
        <name>4-CDP-2-C-methyl-D-erythritol 2-phosphate</name>
        <dbReference type="ChEBI" id="CHEBI:57919"/>
    </ligand>
</feature>
<comment type="similarity">
    <text evidence="11">In the C-terminal section; belongs to the IspF family.</text>
</comment>
<evidence type="ECO:0000256" key="10">
    <source>
        <dbReference type="ARBA" id="ARBA00023268"/>
    </source>
</evidence>
<dbReference type="Gene3D" id="3.90.550.10">
    <property type="entry name" value="Spore Coat Polysaccharide Biosynthesis Protein SpsA, Chain A"/>
    <property type="match status" value="1"/>
</dbReference>
<comment type="pathway">
    <text evidence="11">Isoprenoid biosynthesis; isopentenyl diphosphate biosynthesis via DXP pathway; isopentenyl diphosphate from 1-deoxy-D-xylulose 5-phosphate: step 2/6.</text>
</comment>
<feature type="site" description="Transition state stabilizer" evidence="11">
    <location>
        <position position="37"/>
    </location>
</feature>
<feature type="binding site" evidence="11">
    <location>
        <begin position="276"/>
        <end position="277"/>
    </location>
    <ligand>
        <name>4-CDP-2-C-methyl-D-erythritol 2-phosphate</name>
        <dbReference type="ChEBI" id="CHEBI:57919"/>
    </ligand>
</feature>
<sequence>MSQETPPDSDHGTDARRIAAVVVAAGKGLRAGQGVPKQFAAWRGKPVVRHSAEALAAAGIGPILVVIPRDCEELAQTALDGVPGVRLIGGGETRQESVRLGLEALAADAPDLVLIHDAARPLLSGAVIARIRDALKHSKGVIPVLSVVDSLTHVSDNHVSDNTVGPIMGAPADRAQLRRVQTPQAFHYAEILAAHRAWEGPALAGDDAKVAQAWGMEIALVEGDEALHKLTFASDFNAPAPAVRVGTGYDVHRLTEGGELWLCGIRIEHTHGLSGHSDADVAIHALVDAMLGAIGAGDIGQHFPPSDPQWRGASSDRFLSHAGTLVAQAGYALGNADITIICESPKIGPHREAMRARLAEILGVDPTTISVKATTTEKLGFTGRSEGIAAQAAVVLIRT</sequence>
<feature type="region of interest" description="2-C-methyl-D-erythritol 4-phosphate cytidylyltransferase" evidence="11">
    <location>
        <begin position="1"/>
        <end position="243"/>
    </location>
</feature>
<dbReference type="PANTHER" id="PTHR43181">
    <property type="entry name" value="2-C-METHYL-D-ERYTHRITOL 2,4-CYCLODIPHOSPHATE SYNTHASE, CHLOROPLASTIC"/>
    <property type="match status" value="1"/>
</dbReference>
<evidence type="ECO:0000256" key="2">
    <source>
        <dbReference type="ARBA" id="ARBA00001968"/>
    </source>
</evidence>
<evidence type="ECO:0000256" key="12">
    <source>
        <dbReference type="RuleBase" id="RU004395"/>
    </source>
</evidence>
<evidence type="ECO:0000256" key="8">
    <source>
        <dbReference type="ARBA" id="ARBA00023229"/>
    </source>
</evidence>
<dbReference type="GO" id="GO:0019288">
    <property type="term" value="P:isopentenyl diphosphate biosynthetic process, methylerythritol 4-phosphate pathway"/>
    <property type="evidence" value="ECO:0007669"/>
    <property type="project" value="UniProtKB-UniRule"/>
</dbReference>
<evidence type="ECO:0000256" key="6">
    <source>
        <dbReference type="ARBA" id="ARBA00022695"/>
    </source>
</evidence>
<dbReference type="SUPFAM" id="SSF69765">
    <property type="entry name" value="IpsF-like"/>
    <property type="match status" value="1"/>
</dbReference>
<dbReference type="NCBIfam" id="NF006899">
    <property type="entry name" value="PRK09382.1"/>
    <property type="match status" value="1"/>
</dbReference>
<comment type="similarity">
    <text evidence="11">In the N-terminal section; belongs to the IspD/TarI cytidylyltransferase family. IspD subfamily.</text>
</comment>
<dbReference type="InterPro" id="IPR026596">
    <property type="entry name" value="IspD/F"/>
</dbReference>
<evidence type="ECO:0000259" key="13">
    <source>
        <dbReference type="Pfam" id="PF02542"/>
    </source>
</evidence>
<dbReference type="Proteomes" id="UP000608154">
    <property type="component" value="Unassembled WGS sequence"/>
</dbReference>
<comment type="cofactor">
    <cofactor evidence="2 11">
        <name>a divalent metal cation</name>
        <dbReference type="ChEBI" id="CHEBI:60240"/>
    </cofactor>
</comment>
<dbReference type="Gene3D" id="3.30.1330.50">
    <property type="entry name" value="2-C-methyl-D-erythritol 2,4-cyclodiphosphate synthase"/>
    <property type="match status" value="1"/>
</dbReference>
<feature type="site" description="Transition state stabilizer" evidence="11">
    <location>
        <position position="276"/>
    </location>
</feature>
<protein>
    <recommendedName>
        <fullName evidence="11">Bifunctional enzyme IspD/IspF</fullName>
    </recommendedName>
    <domain>
        <recommendedName>
            <fullName evidence="11">2-C-methyl-D-erythritol 4-phosphate cytidylyltransferase</fullName>
            <ecNumber evidence="11">2.7.7.60</ecNumber>
        </recommendedName>
        <alternativeName>
            <fullName evidence="11">4-diphosphocytidyl-2C-methyl-D-erythritol synthase</fullName>
        </alternativeName>
        <alternativeName>
            <fullName evidence="11">MEP cytidylyltransferase</fullName>
            <shortName evidence="11">MCT</shortName>
        </alternativeName>
    </domain>
    <domain>
        <recommendedName>
            <fullName evidence="11">2-C-methyl-D-erythritol 2,4-cyclodiphosphate synthase</fullName>
            <shortName evidence="11">MECDP-synthase</shortName>
            <shortName evidence="11">MECPP-synthase</shortName>
            <shortName evidence="11">MECPS</shortName>
            <ecNumber evidence="11">4.6.1.12</ecNumber>
        </recommendedName>
    </domain>
</protein>
<dbReference type="EC" id="2.7.7.60" evidence="11"/>
<dbReference type="NCBIfam" id="TIGR00151">
    <property type="entry name" value="ispF"/>
    <property type="match status" value="1"/>
</dbReference>
<dbReference type="RefSeq" id="WP_188770281.1">
    <property type="nucleotide sequence ID" value="NZ_BMHK01000008.1"/>
</dbReference>
<keyword evidence="10 11" id="KW-0511">Multifunctional enzyme</keyword>
<dbReference type="GO" id="GO:0046872">
    <property type="term" value="F:metal ion binding"/>
    <property type="evidence" value="ECO:0007669"/>
    <property type="project" value="UniProtKB-KW"/>
</dbReference>